<keyword evidence="2" id="KW-0479">Metal-binding</keyword>
<dbReference type="AlphaFoldDB" id="A0AAE3TFG6"/>
<dbReference type="InterPro" id="IPR051429">
    <property type="entry name" value="Encapsulin_nc"/>
</dbReference>
<dbReference type="PANTHER" id="PTHR37165">
    <property type="entry name" value="PEPTIDASE U56 FAMILY"/>
    <property type="match status" value="1"/>
</dbReference>
<proteinExistence type="predicted"/>
<evidence type="ECO:0000313" key="8">
    <source>
        <dbReference type="Proteomes" id="UP001144110"/>
    </source>
</evidence>
<keyword evidence="1" id="KW-0409">Iron storage</keyword>
<evidence type="ECO:0000256" key="3">
    <source>
        <dbReference type="ARBA" id="ARBA00023004"/>
    </source>
</evidence>
<dbReference type="GO" id="GO:0006879">
    <property type="term" value="P:intracellular iron ion homeostasis"/>
    <property type="evidence" value="ECO:0007669"/>
    <property type="project" value="UniProtKB-KW"/>
</dbReference>
<comment type="subcellular location">
    <subcellularLocation>
        <location evidence="4">Encapsulin nanocompartment</location>
    </subcellularLocation>
</comment>
<gene>
    <name evidence="7" type="ORF">OD816_000134</name>
</gene>
<keyword evidence="3" id="KW-0408">Iron</keyword>
<name>A0AAE3TFG6_9BACT</name>
<dbReference type="Pfam" id="PF22277">
    <property type="entry name" value="EncFtn-like"/>
    <property type="match status" value="1"/>
</dbReference>
<evidence type="ECO:0000256" key="2">
    <source>
        <dbReference type="ARBA" id="ARBA00022723"/>
    </source>
</evidence>
<dbReference type="InterPro" id="IPR009078">
    <property type="entry name" value="Ferritin-like_SF"/>
</dbReference>
<evidence type="ECO:0000256" key="4">
    <source>
        <dbReference type="ARBA" id="ARBA00033738"/>
    </source>
</evidence>
<evidence type="ECO:0000256" key="6">
    <source>
        <dbReference type="SAM" id="MobiDB-lite"/>
    </source>
</evidence>
<dbReference type="InterPro" id="IPR054581">
    <property type="entry name" value="EncFtn-like"/>
</dbReference>
<comment type="caution">
    <text evidence="7">The sequence shown here is derived from an EMBL/GenBank/DDBJ whole genome shotgun (WGS) entry which is preliminary data.</text>
</comment>
<dbReference type="SUPFAM" id="SSF47240">
    <property type="entry name" value="Ferritin-like"/>
    <property type="match status" value="1"/>
</dbReference>
<dbReference type="Gene3D" id="6.10.140.1960">
    <property type="match status" value="1"/>
</dbReference>
<evidence type="ECO:0000256" key="5">
    <source>
        <dbReference type="ARBA" id="ARBA00033787"/>
    </source>
</evidence>
<reference evidence="7" key="1">
    <citation type="submission" date="2022-11" db="EMBL/GenBank/DDBJ databases">
        <title>Candidatus Alkanophaga archaea from heated hydrothermal vent sediment oxidize petroleum alkanes.</title>
        <authorList>
            <person name="Zehnle H."/>
            <person name="Laso-Perez R."/>
            <person name="Lipp J."/>
            <person name="Teske A."/>
            <person name="Wegener G."/>
        </authorList>
    </citation>
    <scope>NUCLEOTIDE SEQUENCE</scope>
    <source>
        <strain evidence="7">MCA70</strain>
    </source>
</reference>
<protein>
    <submittedName>
        <fullName evidence="7">Rubrerythrin</fullName>
    </submittedName>
</protein>
<dbReference type="EMBL" id="JAPHEG010000001">
    <property type="protein sequence ID" value="MDF2952889.1"/>
    <property type="molecule type" value="Genomic_DNA"/>
</dbReference>
<keyword evidence="5" id="KW-1284">Encapsulin nanocompartment</keyword>
<sequence>MLSKIPFDFTKIEEEDLDKQLLRIAIIAELDAINLYEQLATLTEDENLKAIFLDIAREEKTHVGEFLTMLLMKDEEQEEELEAGEEEIEELLEGEEEEE</sequence>
<dbReference type="GO" id="GO:0046872">
    <property type="term" value="F:metal ion binding"/>
    <property type="evidence" value="ECO:0007669"/>
    <property type="project" value="UniProtKB-KW"/>
</dbReference>
<organism evidence="7 8">
    <name type="scientific">Candidatus Thermodesulfobacterium syntrophicum</name>
    <dbReference type="NCBI Taxonomy" id="3060442"/>
    <lineage>
        <taxon>Bacteria</taxon>
        <taxon>Pseudomonadati</taxon>
        <taxon>Thermodesulfobacteriota</taxon>
        <taxon>Thermodesulfobacteria</taxon>
        <taxon>Thermodesulfobacteriales</taxon>
        <taxon>Thermodesulfobacteriaceae</taxon>
        <taxon>Thermodesulfobacterium</taxon>
    </lineage>
</organism>
<evidence type="ECO:0000256" key="1">
    <source>
        <dbReference type="ARBA" id="ARBA00022434"/>
    </source>
</evidence>
<dbReference type="Proteomes" id="UP001144110">
    <property type="component" value="Unassembled WGS sequence"/>
</dbReference>
<dbReference type="PANTHER" id="PTHR37165:SF1">
    <property type="entry name" value="TYPE 1 ENCAPSULIN SHELL PROTEIN"/>
    <property type="match status" value="1"/>
</dbReference>
<dbReference type="GO" id="GO:0140737">
    <property type="term" value="C:encapsulin nanocompartment"/>
    <property type="evidence" value="ECO:0007669"/>
    <property type="project" value="UniProtKB-SubCell"/>
</dbReference>
<accession>A0AAE3TFG6</accession>
<evidence type="ECO:0000313" key="7">
    <source>
        <dbReference type="EMBL" id="MDF2952889.1"/>
    </source>
</evidence>
<feature type="region of interest" description="Disordered" evidence="6">
    <location>
        <begin position="76"/>
        <end position="99"/>
    </location>
</feature>